<dbReference type="SUPFAM" id="SSF55347">
    <property type="entry name" value="Glyceraldehyde-3-phosphate dehydrogenase-like, C-terminal domain"/>
    <property type="match status" value="1"/>
</dbReference>
<name>A0ABU0XDA8_9MICO</name>
<dbReference type="Proteomes" id="UP001230289">
    <property type="component" value="Unassembled WGS sequence"/>
</dbReference>
<dbReference type="Pfam" id="PF01408">
    <property type="entry name" value="GFO_IDH_MocA"/>
    <property type="match status" value="1"/>
</dbReference>
<dbReference type="Pfam" id="PF02894">
    <property type="entry name" value="GFO_IDH_MocA_C"/>
    <property type="match status" value="1"/>
</dbReference>
<accession>A0ABU0XDA8</accession>
<dbReference type="InterPro" id="IPR051450">
    <property type="entry name" value="Gfo/Idh/MocA_Oxidoreductases"/>
</dbReference>
<comment type="caution">
    <text evidence="4">The sequence shown here is derived from an EMBL/GenBank/DDBJ whole genome shotgun (WGS) entry which is preliminary data.</text>
</comment>
<evidence type="ECO:0000259" key="3">
    <source>
        <dbReference type="Pfam" id="PF02894"/>
    </source>
</evidence>
<evidence type="ECO:0000313" key="5">
    <source>
        <dbReference type="Proteomes" id="UP001230289"/>
    </source>
</evidence>
<dbReference type="InterPro" id="IPR000683">
    <property type="entry name" value="Gfo/Idh/MocA-like_OxRdtase_N"/>
</dbReference>
<dbReference type="PANTHER" id="PTHR43377:SF1">
    <property type="entry name" value="BILIVERDIN REDUCTASE A"/>
    <property type="match status" value="1"/>
</dbReference>
<feature type="domain" description="Gfo/Idh/MocA-like oxidoreductase C-terminal" evidence="3">
    <location>
        <begin position="133"/>
        <end position="364"/>
    </location>
</feature>
<dbReference type="Gene3D" id="3.30.360.10">
    <property type="entry name" value="Dihydrodipicolinate Reductase, domain 2"/>
    <property type="match status" value="1"/>
</dbReference>
<sequence>MVAPVGYGIVGAGYLGKALARGLAAQPGARISAVFDPANAQTVALEFGARIEPTLEALLAADDVDAVVVASPNGLHHAQVVAAAQAGKHVFCEKPVALSYRDADEMIRVCEAAGAVFFAGHVTTYMAGVRRAKEAIAEGLLGELTFVRAVRTTWEGHGGGYSWKKQTAMSGGHLYHHIHELDLVQSLLGPATRATMVGGNVAHHRAGDGDEADMMAMLLEFDGARFAALEYGSAFHWPEHHVLIQGTEGAIRLGFQGDGCTLRTQGRVEQFLLHRSVEEEESRAAFYRAGDEDASSLFGTPDTDVPLWLAGILDEETESFHRLIVTGQLDDEFAALADGSAARSALATADALTLSMREHRTVDVAEVSGGHVVR</sequence>
<dbReference type="EMBL" id="JAVFCB010000002">
    <property type="protein sequence ID" value="MDQ4213104.1"/>
    <property type="molecule type" value="Genomic_DNA"/>
</dbReference>
<dbReference type="Gene3D" id="3.40.50.720">
    <property type="entry name" value="NAD(P)-binding Rossmann-like Domain"/>
    <property type="match status" value="1"/>
</dbReference>
<reference evidence="4 5" key="1">
    <citation type="submission" date="2023-08" db="EMBL/GenBank/DDBJ databases">
        <title>Microbacterium sp. nov., isolated from a waste landfill.</title>
        <authorList>
            <person name="Wen W."/>
        </authorList>
    </citation>
    <scope>NUCLEOTIDE SEQUENCE [LARGE SCALE GENOMIC DNA]</scope>
    <source>
        <strain evidence="4 5">ASV81</strain>
    </source>
</reference>
<dbReference type="InterPro" id="IPR036291">
    <property type="entry name" value="NAD(P)-bd_dom_sf"/>
</dbReference>
<dbReference type="InterPro" id="IPR004104">
    <property type="entry name" value="Gfo/Idh/MocA-like_OxRdtase_C"/>
</dbReference>
<protein>
    <submittedName>
        <fullName evidence="4">Gfo/Idh/MocA family oxidoreductase</fullName>
    </submittedName>
</protein>
<keyword evidence="5" id="KW-1185">Reference proteome</keyword>
<comment type="similarity">
    <text evidence="1">Belongs to the Gfo/Idh/MocA family.</text>
</comment>
<feature type="domain" description="Gfo/Idh/MocA-like oxidoreductase N-terminal" evidence="2">
    <location>
        <begin position="6"/>
        <end position="121"/>
    </location>
</feature>
<evidence type="ECO:0000256" key="1">
    <source>
        <dbReference type="ARBA" id="ARBA00010928"/>
    </source>
</evidence>
<proteinExistence type="inferred from homology"/>
<dbReference type="RefSeq" id="WP_308488045.1">
    <property type="nucleotide sequence ID" value="NZ_JAVFCB010000002.1"/>
</dbReference>
<gene>
    <name evidence="4" type="ORF">RBR11_04180</name>
</gene>
<evidence type="ECO:0000259" key="2">
    <source>
        <dbReference type="Pfam" id="PF01408"/>
    </source>
</evidence>
<organism evidence="4 5">
    <name type="scientific">Microbacterium capsulatum</name>
    <dbReference type="NCBI Taxonomy" id="3041921"/>
    <lineage>
        <taxon>Bacteria</taxon>
        <taxon>Bacillati</taxon>
        <taxon>Actinomycetota</taxon>
        <taxon>Actinomycetes</taxon>
        <taxon>Micrococcales</taxon>
        <taxon>Microbacteriaceae</taxon>
        <taxon>Microbacterium</taxon>
    </lineage>
</organism>
<dbReference type="SUPFAM" id="SSF51735">
    <property type="entry name" value="NAD(P)-binding Rossmann-fold domains"/>
    <property type="match status" value="1"/>
</dbReference>
<dbReference type="PANTHER" id="PTHR43377">
    <property type="entry name" value="BILIVERDIN REDUCTASE A"/>
    <property type="match status" value="1"/>
</dbReference>
<evidence type="ECO:0000313" key="4">
    <source>
        <dbReference type="EMBL" id="MDQ4213104.1"/>
    </source>
</evidence>